<dbReference type="RefSeq" id="WP_027692746.1">
    <property type="nucleotide sequence ID" value="NZ_CP010848.1"/>
</dbReference>
<keyword evidence="1" id="KW-0378">Hydrolase</keyword>
<evidence type="ECO:0000313" key="5">
    <source>
        <dbReference type="EMBL" id="PPI17196.1"/>
    </source>
</evidence>
<comment type="caution">
    <text evidence="4">The sequence shown here is derived from an EMBL/GenBank/DDBJ whole genome shotgun (WGS) entry which is preliminary data.</text>
</comment>
<evidence type="ECO:0000259" key="3">
    <source>
        <dbReference type="PROSITE" id="PS50853"/>
    </source>
</evidence>
<dbReference type="PATRIC" id="fig|145458.7.peg.240"/>
<dbReference type="GeneID" id="93668149"/>
<sequence length="1008" mass="109397">MVKSVNGKGPTRRGFFAVAACGIGAAIVADTVGGAQTAFGLVRQGVEVVTKPVPASATVPLTSVTGKRLPQSIALYTPLWSDAEAVYVIDTIPTSDDHGVCRVVRYPKSNPQAQTSTDLGVFPLDAHNFGHRGASITTTDSGTVLAHPAIHNIEVGMTMKRSTQNRSIDQWTTVPPGNRTELASFYRRFFRDPYSGATYLIVRGQSWDIALFKWDEKRRMWHSVDRPNTGSAEGKVPQGLVGEEGIAPYGTEIAFARPTAHSHTIYCAPEFVVGAKNSDGHFPRAGFPRRDVSIMRSDDGGHTWRRPGASAITTDRFRPRMPNPKDSSQWIDGNVAVVFRGPSFDGSYPTTSRHNAGGARIGVTAANEPVIVSSWSDPEGNEPGTTTMADGSVVKGVPDSWRLRSVWAAWVNPDVDGDIVRTELLRPETDRHTGIPSLAYTTSGLIVVVVSAVFDTTKGDWTHIKTPPPAQYSPYPSDVPLYAFFSKDGKVWRRYLLHTGTQASDGSGDGISGAYIDSQALENERVLRIYPCFPGDPGRAEVWEYTDIPELHEIATPTPQAPDAPTASIVTTEGRNHVTWNLPSDHGAAVTSYGVYRKVSGDLLDPANFEGQYKVASAFAPGWIQNAAPGSTVSYKVVATSSIGSATSNIVTVTNTATQRPAAPEGATPQQWFRADAAPLGNYWAVGRWESTVPDATGVTRSAVAFSSDLRSNTTADYAPTKDARPRYIADGPNGFPALRFTRETSSQLVLEVPTSGDLTVLTVARLTDPDWSTLISHADSDGKMVKWGPHSRTNVTEHQTHYASEYFDGSNDVLTHHRVFSAHGTGPWKIFVSQWFVQKGRRRMGGQVNRCLVHQFYNENDRNGGAPWYTPIVPWDETFWPGEKDSHGNVISSRDPADVSDTEPVPTTAQYMTIGATMSTGGKQYNSAADIAEVIRFDSALSREQIATWVNYLLNVHHIALENGVPLDNGIADQTVGQSCIADPEYSNAPHGTCANTLKAVPYVKDH</sequence>
<evidence type="ECO:0000256" key="2">
    <source>
        <dbReference type="ARBA" id="ARBA00023326"/>
    </source>
</evidence>
<dbReference type="OrthoDB" id="5122779at2"/>
<dbReference type="GO" id="GO:0000272">
    <property type="term" value="P:polysaccharide catabolic process"/>
    <property type="evidence" value="ECO:0007669"/>
    <property type="project" value="UniProtKB-KW"/>
</dbReference>
<name>A0A0C5BFI0_9MICO</name>
<dbReference type="Proteomes" id="UP000237966">
    <property type="component" value="Unassembled WGS sequence"/>
</dbReference>
<dbReference type="Proteomes" id="UP000052979">
    <property type="component" value="Unassembled WGS sequence"/>
</dbReference>
<keyword evidence="6" id="KW-1185">Reference proteome</keyword>
<dbReference type="InterPro" id="IPR036116">
    <property type="entry name" value="FN3_sf"/>
</dbReference>
<dbReference type="Gene3D" id="2.60.40.10">
    <property type="entry name" value="Immunoglobulins"/>
    <property type="match status" value="1"/>
</dbReference>
<dbReference type="PROSITE" id="PS50853">
    <property type="entry name" value="FN3"/>
    <property type="match status" value="1"/>
</dbReference>
<dbReference type="KEGG" id="rtc:APU90_05440"/>
<evidence type="ECO:0000313" key="4">
    <source>
        <dbReference type="EMBL" id="KKM45748.1"/>
    </source>
</evidence>
<gene>
    <name evidence="5" type="ORF">C5C51_00815</name>
    <name evidence="4" type="ORF">VT73_06270</name>
</gene>
<proteinExistence type="predicted"/>
<dbReference type="EMBL" id="LBFI01000032">
    <property type="protein sequence ID" value="KKM45748.1"/>
    <property type="molecule type" value="Genomic_DNA"/>
</dbReference>
<dbReference type="KEGG" id="rtx:TI83_01040"/>
<keyword evidence="2" id="KW-0624">Polysaccharide degradation</keyword>
<dbReference type="SUPFAM" id="SSF49265">
    <property type="entry name" value="Fibronectin type III"/>
    <property type="match status" value="1"/>
</dbReference>
<keyword evidence="2" id="KW-0119">Carbohydrate metabolism</keyword>
<dbReference type="AlphaFoldDB" id="A0A0C5BFI0"/>
<evidence type="ECO:0000313" key="7">
    <source>
        <dbReference type="Proteomes" id="UP000237966"/>
    </source>
</evidence>
<dbReference type="EMBL" id="PSWU01000001">
    <property type="protein sequence ID" value="PPI17196.1"/>
    <property type="molecule type" value="Genomic_DNA"/>
</dbReference>
<dbReference type="GO" id="GO:0016798">
    <property type="term" value="F:hydrolase activity, acting on glycosyl bonds"/>
    <property type="evidence" value="ECO:0007669"/>
    <property type="project" value="UniProtKB-KW"/>
</dbReference>
<organism evidence="4 6">
    <name type="scientific">Rathayibacter toxicus</name>
    <dbReference type="NCBI Taxonomy" id="145458"/>
    <lineage>
        <taxon>Bacteria</taxon>
        <taxon>Bacillati</taxon>
        <taxon>Actinomycetota</taxon>
        <taxon>Actinomycetes</taxon>
        <taxon>Micrococcales</taxon>
        <taxon>Microbacteriaceae</taxon>
        <taxon>Rathayibacter</taxon>
    </lineage>
</organism>
<protein>
    <recommendedName>
        <fullName evidence="3">Fibronectin type-III domain-containing protein</fullName>
    </recommendedName>
</protein>
<dbReference type="InterPro" id="IPR013783">
    <property type="entry name" value="Ig-like_fold"/>
</dbReference>
<reference evidence="5 7" key="2">
    <citation type="submission" date="2018-02" db="EMBL/GenBank/DDBJ databases">
        <title>Bacteriophage NCPPB3778 and a type I-E CRISPR drive the evolution of the US Biological Select Agent, Rathayibacter toxicus.</title>
        <authorList>
            <person name="Davis E.W.II."/>
            <person name="Tabima J.F."/>
            <person name="Weisberg A.J."/>
            <person name="Lopes L.D."/>
            <person name="Wiseman M.S."/>
            <person name="Wiseman M.S."/>
            <person name="Pupko T."/>
            <person name="Belcher M.S."/>
            <person name="Sechler A.J."/>
            <person name="Tancos M.A."/>
            <person name="Schroeder B.K."/>
            <person name="Murray T.D."/>
            <person name="Luster D.G."/>
            <person name="Schneider W.L."/>
            <person name="Rogers E."/>
            <person name="Andreote F.D."/>
            <person name="Grunwald N.J."/>
            <person name="Putnam M.L."/>
            <person name="Chang J.H."/>
        </authorList>
    </citation>
    <scope>NUCLEOTIDE SEQUENCE [LARGE SCALE GENOMIC DNA]</scope>
    <source>
        <strain evidence="5 7">FH99</strain>
    </source>
</reference>
<reference evidence="4 6" key="1">
    <citation type="submission" date="2015-04" db="EMBL/GenBank/DDBJ databases">
        <title>Draft genome sequence of Rathayibacter toxicus strain FH-142 (AKA 70134 or CS 32), a Western Australian isolate.</title>
        <authorList>
            <consortium name="Consortium for Microbial Forensics and Genomics (microFORGE)"/>
            <person name="Knight B.M."/>
            <person name="Roberts D.P."/>
            <person name="Lin D."/>
            <person name="Hari K."/>
            <person name="Fletcher J."/>
            <person name="Melcher U."/>
            <person name="Blagden T."/>
            <person name="Luster D.G."/>
            <person name="Sechler A.J."/>
            <person name="Schneider W.L."/>
            <person name="Winegar R.A."/>
        </authorList>
    </citation>
    <scope>NUCLEOTIDE SEQUENCE [LARGE SCALE GENOMIC DNA]</scope>
    <source>
        <strain evidence="4 6">FH142</strain>
    </source>
</reference>
<feature type="domain" description="Fibronectin type-III" evidence="3">
    <location>
        <begin position="561"/>
        <end position="661"/>
    </location>
</feature>
<evidence type="ECO:0000256" key="1">
    <source>
        <dbReference type="ARBA" id="ARBA00023295"/>
    </source>
</evidence>
<accession>A0A0C5BFI0</accession>
<keyword evidence="1" id="KW-0326">Glycosidase</keyword>
<evidence type="ECO:0000313" key="6">
    <source>
        <dbReference type="Proteomes" id="UP000052979"/>
    </source>
</evidence>
<dbReference type="InterPro" id="IPR003961">
    <property type="entry name" value="FN3_dom"/>
</dbReference>